<proteinExistence type="predicted"/>
<feature type="compositionally biased region" description="Polar residues" evidence="2">
    <location>
        <begin position="79"/>
        <end position="97"/>
    </location>
</feature>
<feature type="compositionally biased region" description="Basic and acidic residues" evidence="2">
    <location>
        <begin position="11"/>
        <end position="28"/>
    </location>
</feature>
<organism evidence="3 4">
    <name type="scientific">Ranatra chinensis</name>
    <dbReference type="NCBI Taxonomy" id="642074"/>
    <lineage>
        <taxon>Eukaryota</taxon>
        <taxon>Metazoa</taxon>
        <taxon>Ecdysozoa</taxon>
        <taxon>Arthropoda</taxon>
        <taxon>Hexapoda</taxon>
        <taxon>Insecta</taxon>
        <taxon>Pterygota</taxon>
        <taxon>Neoptera</taxon>
        <taxon>Paraneoptera</taxon>
        <taxon>Hemiptera</taxon>
        <taxon>Heteroptera</taxon>
        <taxon>Panheteroptera</taxon>
        <taxon>Nepomorpha</taxon>
        <taxon>Nepidae</taxon>
        <taxon>Ranatrinae</taxon>
        <taxon>Ranatra</taxon>
    </lineage>
</organism>
<evidence type="ECO:0000256" key="1">
    <source>
        <dbReference type="SAM" id="Coils"/>
    </source>
</evidence>
<evidence type="ECO:0000313" key="3">
    <source>
        <dbReference type="EMBL" id="KAL1132563.1"/>
    </source>
</evidence>
<feature type="region of interest" description="Disordered" evidence="2">
    <location>
        <begin position="182"/>
        <end position="256"/>
    </location>
</feature>
<evidence type="ECO:0000313" key="4">
    <source>
        <dbReference type="Proteomes" id="UP001558652"/>
    </source>
</evidence>
<gene>
    <name evidence="3" type="ORF">AAG570_010515</name>
</gene>
<reference evidence="3 4" key="1">
    <citation type="submission" date="2024-07" db="EMBL/GenBank/DDBJ databases">
        <title>Chromosome-level genome assembly of the water stick insect Ranatra chinensis (Heteroptera: Nepidae).</title>
        <authorList>
            <person name="Liu X."/>
        </authorList>
    </citation>
    <scope>NUCLEOTIDE SEQUENCE [LARGE SCALE GENOMIC DNA]</scope>
    <source>
        <strain evidence="3">Cailab_2021Rc</strain>
        <tissue evidence="3">Muscle</tissue>
    </source>
</reference>
<sequence length="392" mass="44058">MASKRRNMFYENKKQETTEIDSSDDKDIAVEEKLRPDGTVTGDSITHDGMATGNSYREYDVASCGEEAALDHRKWADVTSPSPGQGTDPNWWGSSLISGGDETDWKGTEVSRQGEMENENEQYQKAKFDSRSMEGRILKADEDRERGSERERNDQMVLRVAGYLMSSSRREASREEYLEAWGEGHPIGDPVGTSSPRSQGPDGSPTRNEVTSPPQHDGQSADTACPVGNLASTSSAKDSMRKAAGRRNEIEASTATRRKRIPVSMKWYKRKMATAVGVTFSRIRELSKERDRVRLVAGVVDARLRGEAEEEARLEAELAALKEESFRLGAGHEQRVSVLLARRHHLLQQLKRYEVTLSRLHQERHSLDTVPPIPLQWHSRPAYTTRCFGLPR</sequence>
<feature type="compositionally biased region" description="Basic and acidic residues" evidence="2">
    <location>
        <begin position="103"/>
        <end position="115"/>
    </location>
</feature>
<feature type="compositionally biased region" description="Polar residues" evidence="2">
    <location>
        <begin position="205"/>
        <end position="222"/>
    </location>
</feature>
<evidence type="ECO:0000256" key="2">
    <source>
        <dbReference type="SAM" id="MobiDB-lite"/>
    </source>
</evidence>
<feature type="region of interest" description="Disordered" evidence="2">
    <location>
        <begin position="34"/>
        <end position="53"/>
    </location>
</feature>
<dbReference type="AlphaFoldDB" id="A0ABD0Z8V4"/>
<dbReference type="Proteomes" id="UP001558652">
    <property type="component" value="Unassembled WGS sequence"/>
</dbReference>
<comment type="caution">
    <text evidence="3">The sequence shown here is derived from an EMBL/GenBank/DDBJ whole genome shotgun (WGS) entry which is preliminary data.</text>
</comment>
<keyword evidence="1" id="KW-0175">Coiled coil</keyword>
<accession>A0ABD0Z8V4</accession>
<feature type="compositionally biased region" description="Basic and acidic residues" evidence="2">
    <location>
        <begin position="238"/>
        <end position="250"/>
    </location>
</feature>
<keyword evidence="4" id="KW-1185">Reference proteome</keyword>
<dbReference type="EMBL" id="JBFDAA010000005">
    <property type="protein sequence ID" value="KAL1132563.1"/>
    <property type="molecule type" value="Genomic_DNA"/>
</dbReference>
<feature type="coiled-coil region" evidence="1">
    <location>
        <begin position="304"/>
        <end position="363"/>
    </location>
</feature>
<feature type="region of interest" description="Disordered" evidence="2">
    <location>
        <begin position="1"/>
        <end position="28"/>
    </location>
</feature>
<name>A0ABD0Z8V4_9HEMI</name>
<feature type="region of interest" description="Disordered" evidence="2">
    <location>
        <begin position="75"/>
        <end position="153"/>
    </location>
</feature>
<feature type="compositionally biased region" description="Basic and acidic residues" evidence="2">
    <location>
        <begin position="122"/>
        <end position="153"/>
    </location>
</feature>
<protein>
    <submittedName>
        <fullName evidence="3">Uncharacterized protein</fullName>
    </submittedName>
</protein>